<dbReference type="Proteomes" id="UP001320899">
    <property type="component" value="Unassembled WGS sequence"/>
</dbReference>
<proteinExistence type="predicted"/>
<evidence type="ECO:0000313" key="2">
    <source>
        <dbReference type="Proteomes" id="UP001320899"/>
    </source>
</evidence>
<evidence type="ECO:0000313" key="1">
    <source>
        <dbReference type="EMBL" id="MCV2888577.1"/>
    </source>
</evidence>
<organism evidence="1 2">
    <name type="scientific">Ruegeria aquimaris</name>
    <dbReference type="NCBI Taxonomy" id="2984333"/>
    <lineage>
        <taxon>Bacteria</taxon>
        <taxon>Pseudomonadati</taxon>
        <taxon>Pseudomonadota</taxon>
        <taxon>Alphaproteobacteria</taxon>
        <taxon>Rhodobacterales</taxon>
        <taxon>Roseobacteraceae</taxon>
        <taxon>Ruegeria</taxon>
    </lineage>
</organism>
<name>A0ABT3AJV4_9RHOB</name>
<protein>
    <submittedName>
        <fullName evidence="1">Uncharacterized protein</fullName>
    </submittedName>
</protein>
<keyword evidence="2" id="KW-1185">Reference proteome</keyword>
<gene>
    <name evidence="1" type="ORF">OE747_09490</name>
</gene>
<comment type="caution">
    <text evidence="1">The sequence shown here is derived from an EMBL/GenBank/DDBJ whole genome shotgun (WGS) entry which is preliminary data.</text>
</comment>
<sequence length="76" mass="8566">MRLRPFDDHQSNRHPAFELRRQRRFCPGLGAARLFRSGVQNHLVAGRMDRPRPSGARAFPGFPLIGAIQFRGALVG</sequence>
<reference evidence="1 2" key="1">
    <citation type="submission" date="2022-10" db="EMBL/GenBank/DDBJ databases">
        <title>Ruegeria sp. nov., isolated from ocean surface sediments.</title>
        <authorList>
            <person name="He W."/>
            <person name="Xue H.-P."/>
            <person name="Zhang D.-F."/>
        </authorList>
    </citation>
    <scope>NUCLEOTIDE SEQUENCE [LARGE SCALE GENOMIC DNA]</scope>
    <source>
        <strain evidence="1 2">XHP0148</strain>
    </source>
</reference>
<dbReference type="EMBL" id="JAOWLB010000005">
    <property type="protein sequence ID" value="MCV2888577.1"/>
    <property type="molecule type" value="Genomic_DNA"/>
</dbReference>
<accession>A0ABT3AJV4</accession>